<evidence type="ECO:0000256" key="3">
    <source>
        <dbReference type="ARBA" id="ARBA00022801"/>
    </source>
</evidence>
<dbReference type="SMART" id="SM00228">
    <property type="entry name" value="PDZ"/>
    <property type="match status" value="1"/>
</dbReference>
<dbReference type="PROSITE" id="PS50106">
    <property type="entry name" value="PDZ"/>
    <property type="match status" value="1"/>
</dbReference>
<name>Q01SP5_SOLUE</name>
<dbReference type="InParanoid" id="Q01SP5"/>
<keyword evidence="3" id="KW-0378">Hydrolase</keyword>
<gene>
    <name evidence="5" type="ordered locus">Acid_6399</name>
</gene>
<evidence type="ECO:0000259" key="4">
    <source>
        <dbReference type="PROSITE" id="PS50106"/>
    </source>
</evidence>
<dbReference type="PRINTS" id="PR00834">
    <property type="entry name" value="PROTEASES2C"/>
</dbReference>
<dbReference type="InterPro" id="IPR043504">
    <property type="entry name" value="Peptidase_S1_PA_chymotrypsin"/>
</dbReference>
<proteinExistence type="inferred from homology"/>
<dbReference type="InterPro" id="IPR001940">
    <property type="entry name" value="Peptidase_S1C"/>
</dbReference>
<dbReference type="GO" id="GO:0042597">
    <property type="term" value="C:periplasmic space"/>
    <property type="evidence" value="ECO:0007669"/>
    <property type="project" value="TreeGrafter"/>
</dbReference>
<keyword evidence="2" id="KW-0645">Protease</keyword>
<dbReference type="STRING" id="234267.Acid_6399"/>
<dbReference type="Pfam" id="PF13365">
    <property type="entry name" value="Trypsin_2"/>
    <property type="match status" value="1"/>
</dbReference>
<organism evidence="5">
    <name type="scientific">Solibacter usitatus (strain Ellin6076)</name>
    <dbReference type="NCBI Taxonomy" id="234267"/>
    <lineage>
        <taxon>Bacteria</taxon>
        <taxon>Pseudomonadati</taxon>
        <taxon>Acidobacteriota</taxon>
        <taxon>Terriglobia</taxon>
        <taxon>Bryobacterales</taxon>
        <taxon>Solibacteraceae</taxon>
        <taxon>Candidatus Solibacter</taxon>
    </lineage>
</organism>
<sequence length="365" mass="37362">MPGLVGQAILPAAAFQAASSPCATPRPTPRPFPAWGCGRAAAAVHAPPALPACPIYRCAQTPSGAILESQEMNMANELAALSNEIAAAVEVAGKNVVAVHARPRFSSSGVFWRPGVIVTAEHTIQREEEITVTLPDGRNAPATLAGSDAGTDLAVLKIEGAAFAPGHTTAAPAAGTLALAIGRSEDSGVNATLGIISACSGEWRTWRGGRLDHYIRLDLTLYPGSDGGAVVNTAGETIGIATSALSRIAGLAIPAVTVDRVVDEILARGRVARGYLGVGLQPVELPDHQKGLIVLSLEPAGPAAAAGVLIGDILVKLGGKAVHDTEDIQLGLEGHAVGLKVEVEVLRGGEARQVNVVVGERPRRN</sequence>
<accession>Q01SP5</accession>
<feature type="domain" description="PDZ" evidence="4">
    <location>
        <begin position="265"/>
        <end position="322"/>
    </location>
</feature>
<comment type="similarity">
    <text evidence="1">Belongs to the peptidase S1C family.</text>
</comment>
<dbReference type="HOGENOM" id="CLU_020120_2_2_0"/>
<dbReference type="eggNOG" id="COG0265">
    <property type="taxonomic scope" value="Bacteria"/>
</dbReference>
<reference evidence="5" key="1">
    <citation type="submission" date="2006-10" db="EMBL/GenBank/DDBJ databases">
        <title>Complete sequence of Solibacter usitatus Ellin6076.</title>
        <authorList>
            <consortium name="US DOE Joint Genome Institute"/>
            <person name="Copeland A."/>
            <person name="Lucas S."/>
            <person name="Lapidus A."/>
            <person name="Barry K."/>
            <person name="Detter J.C."/>
            <person name="Glavina del Rio T."/>
            <person name="Hammon N."/>
            <person name="Israni S."/>
            <person name="Dalin E."/>
            <person name="Tice H."/>
            <person name="Pitluck S."/>
            <person name="Thompson L.S."/>
            <person name="Brettin T."/>
            <person name="Bruce D."/>
            <person name="Han C."/>
            <person name="Tapia R."/>
            <person name="Gilna P."/>
            <person name="Schmutz J."/>
            <person name="Larimer F."/>
            <person name="Land M."/>
            <person name="Hauser L."/>
            <person name="Kyrpides N."/>
            <person name="Mikhailova N."/>
            <person name="Janssen P.H."/>
            <person name="Kuske C.R."/>
            <person name="Richardson P."/>
        </authorList>
    </citation>
    <scope>NUCLEOTIDE SEQUENCE</scope>
    <source>
        <strain evidence="5">Ellin6076</strain>
    </source>
</reference>
<dbReference type="InterPro" id="IPR036034">
    <property type="entry name" value="PDZ_sf"/>
</dbReference>
<dbReference type="PANTHER" id="PTHR22939:SF129">
    <property type="entry name" value="SERINE PROTEASE HTRA2, MITOCHONDRIAL"/>
    <property type="match status" value="1"/>
</dbReference>
<dbReference type="GO" id="GO:0004252">
    <property type="term" value="F:serine-type endopeptidase activity"/>
    <property type="evidence" value="ECO:0007669"/>
    <property type="project" value="InterPro"/>
</dbReference>
<evidence type="ECO:0000256" key="1">
    <source>
        <dbReference type="ARBA" id="ARBA00010541"/>
    </source>
</evidence>
<evidence type="ECO:0000256" key="2">
    <source>
        <dbReference type="ARBA" id="ARBA00022670"/>
    </source>
</evidence>
<dbReference type="SUPFAM" id="SSF50494">
    <property type="entry name" value="Trypsin-like serine proteases"/>
    <property type="match status" value="1"/>
</dbReference>
<evidence type="ECO:0000313" key="5">
    <source>
        <dbReference type="EMBL" id="ABJ87325.1"/>
    </source>
</evidence>
<dbReference type="Pfam" id="PF13180">
    <property type="entry name" value="PDZ_2"/>
    <property type="match status" value="1"/>
</dbReference>
<dbReference type="GO" id="GO:0006515">
    <property type="term" value="P:protein quality control for misfolded or incompletely synthesized proteins"/>
    <property type="evidence" value="ECO:0007669"/>
    <property type="project" value="TreeGrafter"/>
</dbReference>
<dbReference type="SUPFAM" id="SSF50156">
    <property type="entry name" value="PDZ domain-like"/>
    <property type="match status" value="1"/>
</dbReference>
<dbReference type="InterPro" id="IPR001478">
    <property type="entry name" value="PDZ"/>
</dbReference>
<dbReference type="InterPro" id="IPR009003">
    <property type="entry name" value="Peptidase_S1_PA"/>
</dbReference>
<dbReference type="KEGG" id="sus:Acid_6399"/>
<dbReference type="MEROPS" id="S01.442"/>
<dbReference type="Gene3D" id="2.30.42.10">
    <property type="match status" value="1"/>
</dbReference>
<dbReference type="PANTHER" id="PTHR22939">
    <property type="entry name" value="SERINE PROTEASE FAMILY S1C HTRA-RELATED"/>
    <property type="match status" value="1"/>
</dbReference>
<dbReference type="Gene3D" id="2.40.10.10">
    <property type="entry name" value="Trypsin-like serine proteases"/>
    <property type="match status" value="2"/>
</dbReference>
<dbReference type="AlphaFoldDB" id="Q01SP5"/>
<protein>
    <submittedName>
        <fullName evidence="5">PDZ/DHR/GLGF domain protein</fullName>
    </submittedName>
</protein>
<dbReference type="EMBL" id="CP000473">
    <property type="protein sequence ID" value="ABJ87325.1"/>
    <property type="molecule type" value="Genomic_DNA"/>
</dbReference>